<dbReference type="Pfam" id="PF19289">
    <property type="entry name" value="PmbA_TldD_3rd"/>
    <property type="match status" value="1"/>
</dbReference>
<dbReference type="SUPFAM" id="SSF111283">
    <property type="entry name" value="Putative modulator of DNA gyrase, PmbA/TldD"/>
    <property type="match status" value="1"/>
</dbReference>
<protein>
    <submittedName>
        <fullName evidence="5">TldD/PmbA family protein</fullName>
    </submittedName>
</protein>
<dbReference type="PANTHER" id="PTHR43421">
    <property type="entry name" value="METALLOPROTEASE PMBA"/>
    <property type="match status" value="1"/>
</dbReference>
<keyword evidence="6" id="KW-1185">Reference proteome</keyword>
<feature type="domain" description="Metalloprotease TldD/E C-terminal" evidence="3">
    <location>
        <begin position="225"/>
        <end position="446"/>
    </location>
</feature>
<feature type="domain" description="Metalloprotease TldD/E N-terminal" evidence="2">
    <location>
        <begin position="22"/>
        <end position="85"/>
    </location>
</feature>
<dbReference type="InterPro" id="IPR035068">
    <property type="entry name" value="TldD/PmbA_N"/>
</dbReference>
<dbReference type="PANTHER" id="PTHR43421:SF1">
    <property type="entry name" value="METALLOPROTEASE PMBA"/>
    <property type="match status" value="1"/>
</dbReference>
<evidence type="ECO:0000259" key="2">
    <source>
        <dbReference type="Pfam" id="PF01523"/>
    </source>
</evidence>
<evidence type="ECO:0000259" key="3">
    <source>
        <dbReference type="Pfam" id="PF19289"/>
    </source>
</evidence>
<dbReference type="Pfam" id="PF01523">
    <property type="entry name" value="PmbA_TldD_1st"/>
    <property type="match status" value="1"/>
</dbReference>
<dbReference type="InterPro" id="IPR002510">
    <property type="entry name" value="Metalloprtase-TldD/E_N"/>
</dbReference>
<dbReference type="EMBL" id="JACSRA010000026">
    <property type="protein sequence ID" value="MBD7912600.1"/>
    <property type="molecule type" value="Genomic_DNA"/>
</dbReference>
<dbReference type="InterPro" id="IPR047657">
    <property type="entry name" value="PmbA"/>
</dbReference>
<proteinExistence type="inferred from homology"/>
<evidence type="ECO:0000313" key="5">
    <source>
        <dbReference type="EMBL" id="MBD7912600.1"/>
    </source>
</evidence>
<name>A0ABR8PWR1_9CLOT</name>
<dbReference type="InterPro" id="IPR036059">
    <property type="entry name" value="TldD/PmbA_sf"/>
</dbReference>
<comment type="similarity">
    <text evidence="1">Belongs to the peptidase U62 family.</text>
</comment>
<dbReference type="Pfam" id="PF19290">
    <property type="entry name" value="PmbA_TldD_2nd"/>
    <property type="match status" value="1"/>
</dbReference>
<comment type="caution">
    <text evidence="5">The sequence shown here is derived from an EMBL/GenBank/DDBJ whole genome shotgun (WGS) entry which is preliminary data.</text>
</comment>
<dbReference type="InterPro" id="IPR045569">
    <property type="entry name" value="Metalloprtase-TldD/E_C"/>
</dbReference>
<dbReference type="RefSeq" id="WP_191769568.1">
    <property type="nucleotide sequence ID" value="NZ_JACSRA010000026.1"/>
</dbReference>
<dbReference type="Gene3D" id="3.30.2290.10">
    <property type="entry name" value="PmbA/TldD superfamily"/>
    <property type="match status" value="1"/>
</dbReference>
<organism evidence="5 6">
    <name type="scientific">Clostridium cibarium</name>
    <dbReference type="NCBI Taxonomy" id="2762247"/>
    <lineage>
        <taxon>Bacteria</taxon>
        <taxon>Bacillati</taxon>
        <taxon>Bacillota</taxon>
        <taxon>Clostridia</taxon>
        <taxon>Eubacteriales</taxon>
        <taxon>Clostridiaceae</taxon>
        <taxon>Clostridium</taxon>
    </lineage>
</organism>
<evidence type="ECO:0000313" key="6">
    <source>
        <dbReference type="Proteomes" id="UP000627781"/>
    </source>
</evidence>
<feature type="domain" description="Metalloprotease TldD/E central" evidence="4">
    <location>
        <begin position="113"/>
        <end position="217"/>
    </location>
</feature>
<dbReference type="Proteomes" id="UP000627781">
    <property type="component" value="Unassembled WGS sequence"/>
</dbReference>
<dbReference type="InterPro" id="IPR045570">
    <property type="entry name" value="Metalloprtase-TldD/E_cen_dom"/>
</dbReference>
<gene>
    <name evidence="5" type="ORF">H9661_14690</name>
</gene>
<accession>A0ABR8PWR1</accession>
<sequence>MEFKEFKDLLFSKAKKEGFAECEIYFSDRENLSISVYNEEVEKYNLNKTFGLSFRGKINEKMGYSYTEILDDDAIDMLIKNAKEGASAIESEDVQFIYDGDKEYSEVRTYSKDLENIDAEKLIQIALDMEKEAKKESDKVVNIGACSVGYGNSYYGIYNTKGLELTNKVNLLTAYVVPIIEVDGEKYDGTGYVTANSIEEVDAKKIAKEGVEEALARVNGKSLESGKYKTIINNEAMVSLLSAFSGVFDGDAAQKGLSLLKGKEGETIASDILTIVDNPLLDNGLASTPFDDEGVATFKKEVISKGKLVTLLHNLKTANKAGIKTTGNGFKGSYASTVGISPTNFYIEKGSDTLEELIKYLGEGLIVTEFAGLHSGANMVTGDFSLAAKGFYIEGGKKSYPVEQITVAGNYFELLKSIEKIGNDLKFPMSSVGSPSVIIKELSVAGE</sequence>
<evidence type="ECO:0000259" key="4">
    <source>
        <dbReference type="Pfam" id="PF19290"/>
    </source>
</evidence>
<reference evidence="5 6" key="1">
    <citation type="submission" date="2020-08" db="EMBL/GenBank/DDBJ databases">
        <title>A Genomic Blueprint of the Chicken Gut Microbiome.</title>
        <authorList>
            <person name="Gilroy R."/>
            <person name="Ravi A."/>
            <person name="Getino M."/>
            <person name="Pursley I."/>
            <person name="Horton D.L."/>
            <person name="Alikhan N.-F."/>
            <person name="Baker D."/>
            <person name="Gharbi K."/>
            <person name="Hall N."/>
            <person name="Watson M."/>
            <person name="Adriaenssens E.M."/>
            <person name="Foster-Nyarko E."/>
            <person name="Jarju S."/>
            <person name="Secka A."/>
            <person name="Antonio M."/>
            <person name="Oren A."/>
            <person name="Chaudhuri R."/>
            <person name="La Ragione R.M."/>
            <person name="Hildebrand F."/>
            <person name="Pallen M.J."/>
        </authorList>
    </citation>
    <scope>NUCLEOTIDE SEQUENCE [LARGE SCALE GENOMIC DNA]</scope>
    <source>
        <strain evidence="5 6">Sa3CVN1</strain>
    </source>
</reference>
<evidence type="ECO:0000256" key="1">
    <source>
        <dbReference type="ARBA" id="ARBA00005836"/>
    </source>
</evidence>